<organism evidence="1 2">
    <name type="scientific">Tessaracoccus antarcticus</name>
    <dbReference type="NCBI Taxonomy" id="2479848"/>
    <lineage>
        <taxon>Bacteria</taxon>
        <taxon>Bacillati</taxon>
        <taxon>Actinomycetota</taxon>
        <taxon>Actinomycetes</taxon>
        <taxon>Propionibacteriales</taxon>
        <taxon>Propionibacteriaceae</taxon>
        <taxon>Tessaracoccus</taxon>
    </lineage>
</organism>
<comment type="caution">
    <text evidence="1">The sequence shown here is derived from an EMBL/GenBank/DDBJ whole genome shotgun (WGS) entry which is preliminary data.</text>
</comment>
<evidence type="ECO:0000313" key="2">
    <source>
        <dbReference type="Proteomes" id="UP000275256"/>
    </source>
</evidence>
<gene>
    <name evidence="1" type="ORF">EAX62_12710</name>
</gene>
<evidence type="ECO:0000313" key="1">
    <source>
        <dbReference type="EMBL" id="RMB58956.1"/>
    </source>
</evidence>
<protein>
    <submittedName>
        <fullName evidence="1">Uncharacterized protein</fullName>
    </submittedName>
</protein>
<keyword evidence="2" id="KW-1185">Reference proteome</keyword>
<proteinExistence type="predicted"/>
<dbReference type="Proteomes" id="UP000275256">
    <property type="component" value="Unassembled WGS sequence"/>
</dbReference>
<dbReference type="AlphaFoldDB" id="A0A3M0GNU4"/>
<dbReference type="OrthoDB" id="3529747at2"/>
<reference evidence="1 2" key="1">
    <citation type="submission" date="2018-10" db="EMBL/GenBank/DDBJ databases">
        <title>Tessaracoccus antarcticuss sp. nov., isolated from sediment.</title>
        <authorList>
            <person name="Zhou L.Y."/>
            <person name="Du Z.J."/>
        </authorList>
    </citation>
    <scope>NUCLEOTIDE SEQUENCE [LARGE SCALE GENOMIC DNA]</scope>
    <source>
        <strain evidence="1 2">JDX10</strain>
    </source>
</reference>
<name>A0A3M0GNU4_9ACTN</name>
<dbReference type="RefSeq" id="WP_121902074.1">
    <property type="nucleotide sequence ID" value="NZ_REFW01000003.1"/>
</dbReference>
<sequence>MSLALTTPTAQAACSDMGTYYSITSSSAVRIPFKNIPTFKNGPGGTMSVTKDYSGSASYQVTAGASTEVGAVLAKAKIEVSASLTLTNSSTVTNNYSHAITKGKYGNAQYVSWGRTVNWKKYYIDAKCNTSTKATGTIKFPAASEGWYYWETSS</sequence>
<dbReference type="EMBL" id="REFW01000003">
    <property type="protein sequence ID" value="RMB58956.1"/>
    <property type="molecule type" value="Genomic_DNA"/>
</dbReference>
<accession>A0A3M0GNU4</accession>